<feature type="domain" description="O-methyltransferase dimerisation" evidence="6">
    <location>
        <begin position="20"/>
        <end position="107"/>
    </location>
</feature>
<evidence type="ECO:0000256" key="1">
    <source>
        <dbReference type="ARBA" id="ARBA00022603"/>
    </source>
</evidence>
<comment type="caution">
    <text evidence="7">The sequence shown here is derived from an EMBL/GenBank/DDBJ whole genome shotgun (WGS) entry which is preliminary data.</text>
</comment>
<keyword evidence="3" id="KW-0949">S-adenosyl-L-methionine</keyword>
<dbReference type="InterPro" id="IPR016461">
    <property type="entry name" value="COMT-like"/>
</dbReference>
<dbReference type="InterPro" id="IPR029063">
    <property type="entry name" value="SAM-dependent_MTases_sf"/>
</dbReference>
<accession>A0AAD6A2Y3</accession>
<evidence type="ECO:0000256" key="4">
    <source>
        <dbReference type="PIRSR" id="PIRSR005739-1"/>
    </source>
</evidence>
<evidence type="ECO:0000313" key="8">
    <source>
        <dbReference type="Proteomes" id="UP001210211"/>
    </source>
</evidence>
<dbReference type="InterPro" id="IPR036388">
    <property type="entry name" value="WH-like_DNA-bd_sf"/>
</dbReference>
<evidence type="ECO:0000256" key="2">
    <source>
        <dbReference type="ARBA" id="ARBA00022679"/>
    </source>
</evidence>
<evidence type="ECO:0000259" key="6">
    <source>
        <dbReference type="Pfam" id="PF08100"/>
    </source>
</evidence>
<evidence type="ECO:0000259" key="5">
    <source>
        <dbReference type="Pfam" id="PF00891"/>
    </source>
</evidence>
<dbReference type="PANTHER" id="PTHR11746">
    <property type="entry name" value="O-METHYLTRANSFERASE"/>
    <property type="match status" value="1"/>
</dbReference>
<dbReference type="Pfam" id="PF00891">
    <property type="entry name" value="Methyltransf_2"/>
    <property type="match status" value="1"/>
</dbReference>
<dbReference type="InterPro" id="IPR036390">
    <property type="entry name" value="WH_DNA-bd_sf"/>
</dbReference>
<keyword evidence="8" id="KW-1185">Reference proteome</keyword>
<dbReference type="GO" id="GO:0008171">
    <property type="term" value="F:O-methyltransferase activity"/>
    <property type="evidence" value="ECO:0007669"/>
    <property type="project" value="InterPro"/>
</dbReference>
<dbReference type="GO" id="GO:0046983">
    <property type="term" value="F:protein dimerization activity"/>
    <property type="evidence" value="ECO:0007669"/>
    <property type="project" value="InterPro"/>
</dbReference>
<evidence type="ECO:0000256" key="3">
    <source>
        <dbReference type="ARBA" id="ARBA00022691"/>
    </source>
</evidence>
<gene>
    <name evidence="7" type="ORF">LUZ61_012441</name>
</gene>
<evidence type="ECO:0000313" key="7">
    <source>
        <dbReference type="EMBL" id="KAJ3708736.1"/>
    </source>
</evidence>
<sequence>MENHQSGEYSELVQAQAELWNLTVGYLKSMSLRCALDLGIPDAINNYGQPMTLSQIQSTLSLPSTKKPHLHRLLRMLTHIGFLREQGVSTGTEVAYDLTTMSHLVLKNEGAPSMFPLVRSHIDFITMKPSLHLADWFKQDNQQNTFEMAHDCTFWEMTRKTPKFNKMFNDAMESTSSYMIHGFVKNVSNILEGIHTLVDVGGGTGALAKAIVQNFPHVECTVLELPHVIQSISNDGPVNFVSGDMFNFIPPADVVILKWILHDWCDEDCIKILCRCKEAISSRETGGRVIIIENVIGSTSSKTCHESHLLTDMLMLTMFTGAERDEHEWKKLFTDAGFSSYQITHTIGLNSVIEIYP</sequence>
<feature type="active site" description="Proton acceptor" evidence="4">
    <location>
        <position position="262"/>
    </location>
</feature>
<dbReference type="SUPFAM" id="SSF53335">
    <property type="entry name" value="S-adenosyl-L-methionine-dependent methyltransferases"/>
    <property type="match status" value="1"/>
</dbReference>
<keyword evidence="2" id="KW-0808">Transferase</keyword>
<dbReference type="SUPFAM" id="SSF46785">
    <property type="entry name" value="Winged helix' DNA-binding domain"/>
    <property type="match status" value="1"/>
</dbReference>
<dbReference type="AlphaFoldDB" id="A0AAD6A2Y3"/>
<dbReference type="CDD" id="cd02440">
    <property type="entry name" value="AdoMet_MTases"/>
    <property type="match status" value="1"/>
</dbReference>
<feature type="domain" description="O-methyltransferase C-terminal" evidence="5">
    <location>
        <begin position="132"/>
        <end position="339"/>
    </location>
</feature>
<dbReference type="PROSITE" id="PS51683">
    <property type="entry name" value="SAM_OMT_II"/>
    <property type="match status" value="1"/>
</dbReference>
<dbReference type="Pfam" id="PF08100">
    <property type="entry name" value="Dimerisation"/>
    <property type="match status" value="1"/>
</dbReference>
<dbReference type="PIRSF" id="PIRSF005739">
    <property type="entry name" value="O-mtase"/>
    <property type="match status" value="1"/>
</dbReference>
<dbReference type="FunFam" id="3.40.50.150:FF:000206">
    <property type="entry name" value="O-methyltransferase ZRP4"/>
    <property type="match status" value="1"/>
</dbReference>
<dbReference type="FunFam" id="1.10.10.10:FF:000213">
    <property type="entry name" value="Coniferyl alcohol 9-O-methyltransferase"/>
    <property type="match status" value="1"/>
</dbReference>
<protein>
    <recommendedName>
        <fullName evidence="9">O-methyltransferase</fullName>
    </recommendedName>
</protein>
<organism evidence="7 8">
    <name type="scientific">Rhynchospora tenuis</name>
    <dbReference type="NCBI Taxonomy" id="198213"/>
    <lineage>
        <taxon>Eukaryota</taxon>
        <taxon>Viridiplantae</taxon>
        <taxon>Streptophyta</taxon>
        <taxon>Embryophyta</taxon>
        <taxon>Tracheophyta</taxon>
        <taxon>Spermatophyta</taxon>
        <taxon>Magnoliopsida</taxon>
        <taxon>Liliopsida</taxon>
        <taxon>Poales</taxon>
        <taxon>Cyperaceae</taxon>
        <taxon>Cyperoideae</taxon>
        <taxon>Rhynchosporeae</taxon>
        <taxon>Rhynchospora</taxon>
    </lineage>
</organism>
<dbReference type="Gene3D" id="1.10.10.10">
    <property type="entry name" value="Winged helix-like DNA-binding domain superfamily/Winged helix DNA-binding domain"/>
    <property type="match status" value="1"/>
</dbReference>
<dbReference type="EMBL" id="JAMRDG010000001">
    <property type="protein sequence ID" value="KAJ3708736.1"/>
    <property type="molecule type" value="Genomic_DNA"/>
</dbReference>
<dbReference type="Gene3D" id="3.40.50.150">
    <property type="entry name" value="Vaccinia Virus protein VP39"/>
    <property type="match status" value="1"/>
</dbReference>
<keyword evidence="1" id="KW-0489">Methyltransferase</keyword>
<dbReference type="InterPro" id="IPR012967">
    <property type="entry name" value="COMT_dimerisation"/>
</dbReference>
<reference evidence="7 8" key="1">
    <citation type="journal article" date="2022" name="Cell">
        <title>Repeat-based holocentromeres influence genome architecture and karyotype evolution.</title>
        <authorList>
            <person name="Hofstatter P.G."/>
            <person name="Thangavel G."/>
            <person name="Lux T."/>
            <person name="Neumann P."/>
            <person name="Vondrak T."/>
            <person name="Novak P."/>
            <person name="Zhang M."/>
            <person name="Costa L."/>
            <person name="Castellani M."/>
            <person name="Scott A."/>
            <person name="Toegelov H."/>
            <person name="Fuchs J."/>
            <person name="Mata-Sucre Y."/>
            <person name="Dias Y."/>
            <person name="Vanzela A.L.L."/>
            <person name="Huettel B."/>
            <person name="Almeida C.C.S."/>
            <person name="Simkova H."/>
            <person name="Souza G."/>
            <person name="Pedrosa-Harand A."/>
            <person name="Macas J."/>
            <person name="Mayer K.F.X."/>
            <person name="Houben A."/>
            <person name="Marques A."/>
        </authorList>
    </citation>
    <scope>NUCLEOTIDE SEQUENCE [LARGE SCALE GENOMIC DNA]</scope>
    <source>
        <strain evidence="7">RhyTen1mFocal</strain>
    </source>
</reference>
<name>A0AAD6A2Y3_9POAL</name>
<dbReference type="Proteomes" id="UP001210211">
    <property type="component" value="Unassembled WGS sequence"/>
</dbReference>
<dbReference type="InterPro" id="IPR001077">
    <property type="entry name" value="COMT_C"/>
</dbReference>
<dbReference type="GO" id="GO:0032259">
    <property type="term" value="P:methylation"/>
    <property type="evidence" value="ECO:0007669"/>
    <property type="project" value="UniProtKB-KW"/>
</dbReference>
<proteinExistence type="predicted"/>
<evidence type="ECO:0008006" key="9">
    <source>
        <dbReference type="Google" id="ProtNLM"/>
    </source>
</evidence>